<name>A0A165E5A2_EXIGL</name>
<dbReference type="InParanoid" id="A0A165E5A2"/>
<evidence type="ECO:0000313" key="2">
    <source>
        <dbReference type="Proteomes" id="UP000077266"/>
    </source>
</evidence>
<accession>A0A165E5A2</accession>
<sequence length="159" mass="17235">MPFKSASVSLARKLKVAALRRVAAIHVPLLPSRRPKFTVNVVAPSARAMVPGPRPPRTSENSDPDTLVIFRGSFALRSTDSVDTVTLEPSRPLFDEVVVPIDEKPLDLVVEERGDGSLTRQIDAMLVDVPDVGILLMQYGGQVSRARRGANRRKAAATA</sequence>
<dbReference type="EMBL" id="KV426166">
    <property type="protein sequence ID" value="KZV86098.1"/>
    <property type="molecule type" value="Genomic_DNA"/>
</dbReference>
<evidence type="ECO:0000313" key="1">
    <source>
        <dbReference type="EMBL" id="KZV86098.1"/>
    </source>
</evidence>
<dbReference type="Proteomes" id="UP000077266">
    <property type="component" value="Unassembled WGS sequence"/>
</dbReference>
<organism evidence="1 2">
    <name type="scientific">Exidia glandulosa HHB12029</name>
    <dbReference type="NCBI Taxonomy" id="1314781"/>
    <lineage>
        <taxon>Eukaryota</taxon>
        <taxon>Fungi</taxon>
        <taxon>Dikarya</taxon>
        <taxon>Basidiomycota</taxon>
        <taxon>Agaricomycotina</taxon>
        <taxon>Agaricomycetes</taxon>
        <taxon>Auriculariales</taxon>
        <taxon>Exidiaceae</taxon>
        <taxon>Exidia</taxon>
    </lineage>
</organism>
<protein>
    <submittedName>
        <fullName evidence="1">Uncharacterized protein</fullName>
    </submittedName>
</protein>
<proteinExistence type="predicted"/>
<reference evidence="1 2" key="1">
    <citation type="journal article" date="2016" name="Mol. Biol. Evol.">
        <title>Comparative Genomics of Early-Diverging Mushroom-Forming Fungi Provides Insights into the Origins of Lignocellulose Decay Capabilities.</title>
        <authorList>
            <person name="Nagy L.G."/>
            <person name="Riley R."/>
            <person name="Tritt A."/>
            <person name="Adam C."/>
            <person name="Daum C."/>
            <person name="Floudas D."/>
            <person name="Sun H."/>
            <person name="Yadav J.S."/>
            <person name="Pangilinan J."/>
            <person name="Larsson K.H."/>
            <person name="Matsuura K."/>
            <person name="Barry K."/>
            <person name="Labutti K."/>
            <person name="Kuo R."/>
            <person name="Ohm R.A."/>
            <person name="Bhattacharya S.S."/>
            <person name="Shirouzu T."/>
            <person name="Yoshinaga Y."/>
            <person name="Martin F.M."/>
            <person name="Grigoriev I.V."/>
            <person name="Hibbett D.S."/>
        </authorList>
    </citation>
    <scope>NUCLEOTIDE SEQUENCE [LARGE SCALE GENOMIC DNA]</scope>
    <source>
        <strain evidence="1 2">HHB12029</strain>
    </source>
</reference>
<keyword evidence="2" id="KW-1185">Reference proteome</keyword>
<dbReference type="AlphaFoldDB" id="A0A165E5A2"/>
<gene>
    <name evidence="1" type="ORF">EXIGLDRAFT_774928</name>
</gene>